<dbReference type="GO" id="GO:0016620">
    <property type="term" value="F:oxidoreductase activity, acting on the aldehyde or oxo group of donors, NAD or NADP as acceptor"/>
    <property type="evidence" value="ECO:0007669"/>
    <property type="project" value="InterPro"/>
</dbReference>
<gene>
    <name evidence="4" type="ORF">UFOPK1358_02073</name>
    <name evidence="5" type="ORF">UFOPK2766_01221</name>
</gene>
<evidence type="ECO:0000256" key="1">
    <source>
        <dbReference type="ARBA" id="ARBA00009986"/>
    </source>
</evidence>
<dbReference type="InterPro" id="IPR016161">
    <property type="entry name" value="Ald_DH/histidinol_DH"/>
</dbReference>
<dbReference type="AlphaFoldDB" id="A0A6J6T9G3"/>
<name>A0A6J6T9G3_9ZZZZ</name>
<feature type="domain" description="Aldehyde dehydrogenase" evidence="3">
    <location>
        <begin position="20"/>
        <end position="475"/>
    </location>
</feature>
<evidence type="ECO:0000313" key="5">
    <source>
        <dbReference type="EMBL" id="CAB4743736.1"/>
    </source>
</evidence>
<sequence length="480" mass="50747">MTSFPLPSQLIIGGESRSASDGSTFEVFNPSTGASIGSVSQGGQRDLEDALAAATRAFNTGVWSSVSATDRGHVLMRVAQLIRDRSEEFAQLEVLNAGHTIDDARWEAAAMADVFEYYAGAANKHMGSVVPTQDSGLGVVSRVPVGVCGLIVPWNFPMYIASWKLAPALACGNPVILKPATLTPLSALLLGQVLLDAGVPQEVVSVIPGPGATIGDSLVGDPRVGKISFTGDSSTGAGILRRVSDNMTRVSLELGGKSAAILFSDADLDKAIDAIPYSVFANAGQDCCSRSRLLVEESVYDQVVAGVAERTRLLRVGDPSDESTEIGPMISERQREISLDYLEIGKSEGAEIVCGGVASGPGWFVTPSVVANVDNSSRIAREEIFGPVLSVIPFKDEADAVRIANDSDYGLSGTLWTRDLGRAMRVSSAVRTGVMSVNTNRSVRYELPFGGFKKSGVGRELGMASLDHYTEQKTVFFSSE</sequence>
<dbReference type="InterPro" id="IPR015590">
    <property type="entry name" value="Aldehyde_DH_dom"/>
</dbReference>
<dbReference type="EMBL" id="CAEZYU010000052">
    <property type="protein sequence ID" value="CAB4743736.1"/>
    <property type="molecule type" value="Genomic_DNA"/>
</dbReference>
<dbReference type="SUPFAM" id="SSF53720">
    <property type="entry name" value="ALDH-like"/>
    <property type="match status" value="1"/>
</dbReference>
<dbReference type="FunFam" id="3.40.309.10:FF:000012">
    <property type="entry name" value="Betaine aldehyde dehydrogenase"/>
    <property type="match status" value="1"/>
</dbReference>
<organism evidence="5">
    <name type="scientific">freshwater metagenome</name>
    <dbReference type="NCBI Taxonomy" id="449393"/>
    <lineage>
        <taxon>unclassified sequences</taxon>
        <taxon>metagenomes</taxon>
        <taxon>ecological metagenomes</taxon>
    </lineage>
</organism>
<proteinExistence type="inferred from homology"/>
<evidence type="ECO:0000313" key="4">
    <source>
        <dbReference type="EMBL" id="CAB4558473.1"/>
    </source>
</evidence>
<dbReference type="PANTHER" id="PTHR11699">
    <property type="entry name" value="ALDEHYDE DEHYDROGENASE-RELATED"/>
    <property type="match status" value="1"/>
</dbReference>
<dbReference type="Gene3D" id="3.40.309.10">
    <property type="entry name" value="Aldehyde Dehydrogenase, Chain A, domain 2"/>
    <property type="match status" value="1"/>
</dbReference>
<dbReference type="EMBL" id="CAEZSF010000314">
    <property type="protein sequence ID" value="CAB4558473.1"/>
    <property type="molecule type" value="Genomic_DNA"/>
</dbReference>
<comment type="similarity">
    <text evidence="1">Belongs to the aldehyde dehydrogenase family.</text>
</comment>
<dbReference type="InterPro" id="IPR016162">
    <property type="entry name" value="Ald_DH_N"/>
</dbReference>
<dbReference type="PROSITE" id="PS00687">
    <property type="entry name" value="ALDEHYDE_DEHYDR_GLU"/>
    <property type="match status" value="1"/>
</dbReference>
<dbReference type="FunFam" id="3.40.605.10:FF:000007">
    <property type="entry name" value="NAD/NADP-dependent betaine aldehyde dehydrogenase"/>
    <property type="match status" value="1"/>
</dbReference>
<accession>A0A6J6T9G3</accession>
<keyword evidence="2" id="KW-0560">Oxidoreductase</keyword>
<evidence type="ECO:0000256" key="2">
    <source>
        <dbReference type="ARBA" id="ARBA00023002"/>
    </source>
</evidence>
<dbReference type="Gene3D" id="3.40.605.10">
    <property type="entry name" value="Aldehyde Dehydrogenase, Chain A, domain 1"/>
    <property type="match status" value="1"/>
</dbReference>
<dbReference type="InterPro" id="IPR016163">
    <property type="entry name" value="Ald_DH_C"/>
</dbReference>
<dbReference type="InterPro" id="IPR029510">
    <property type="entry name" value="Ald_DH_CS_GLU"/>
</dbReference>
<dbReference type="Pfam" id="PF00171">
    <property type="entry name" value="Aldedh"/>
    <property type="match status" value="1"/>
</dbReference>
<protein>
    <submittedName>
        <fullName evidence="5">Unannotated protein</fullName>
    </submittedName>
</protein>
<reference evidence="5" key="1">
    <citation type="submission" date="2020-05" db="EMBL/GenBank/DDBJ databases">
        <authorList>
            <person name="Chiriac C."/>
            <person name="Salcher M."/>
            <person name="Ghai R."/>
            <person name="Kavagutti S V."/>
        </authorList>
    </citation>
    <scope>NUCLEOTIDE SEQUENCE</scope>
</reference>
<evidence type="ECO:0000259" key="3">
    <source>
        <dbReference type="Pfam" id="PF00171"/>
    </source>
</evidence>